<evidence type="ECO:0000256" key="1">
    <source>
        <dbReference type="ARBA" id="ARBA00022723"/>
    </source>
</evidence>
<dbReference type="Gene3D" id="3.10.180.10">
    <property type="entry name" value="2,3-Dihydroxybiphenyl 1,2-Dioxygenase, domain 1"/>
    <property type="match status" value="1"/>
</dbReference>
<dbReference type="InterPro" id="IPR037523">
    <property type="entry name" value="VOC_core"/>
</dbReference>
<feature type="domain" description="VOC" evidence="2">
    <location>
        <begin position="5"/>
        <end position="133"/>
    </location>
</feature>
<dbReference type="InterPro" id="IPR029068">
    <property type="entry name" value="Glyas_Bleomycin-R_OHBP_Dase"/>
</dbReference>
<dbReference type="RefSeq" id="WP_072596777.1">
    <property type="nucleotide sequence ID" value="NZ_CP018221.1"/>
</dbReference>
<dbReference type="PROSITE" id="PS51819">
    <property type="entry name" value="VOC"/>
    <property type="match status" value="1"/>
</dbReference>
<dbReference type="GO" id="GO:0046872">
    <property type="term" value="F:metal ion binding"/>
    <property type="evidence" value="ECO:0007669"/>
    <property type="project" value="UniProtKB-KW"/>
</dbReference>
<evidence type="ECO:0000313" key="4">
    <source>
        <dbReference type="Proteomes" id="UP000182063"/>
    </source>
</evidence>
<dbReference type="STRING" id="1921510.BSL82_07825"/>
<reference evidence="4" key="1">
    <citation type="submission" date="2016-11" db="EMBL/GenBank/DDBJ databases">
        <title>Complete Genome Sequence of alachlor-degrading Sphingomonas sp. strain JJ-A5.</title>
        <authorList>
            <person name="Lee H."/>
            <person name="Ka J.-O."/>
        </authorList>
    </citation>
    <scope>NUCLEOTIDE SEQUENCE [LARGE SCALE GENOMIC DNA]</scope>
    <source>
        <strain evidence="4">JJ-A5</strain>
    </source>
</reference>
<evidence type="ECO:0000313" key="3">
    <source>
        <dbReference type="EMBL" id="API59228.1"/>
    </source>
</evidence>
<dbReference type="InterPro" id="IPR051785">
    <property type="entry name" value="MMCE/EMCE_epimerase"/>
</dbReference>
<proteinExistence type="predicted"/>
<dbReference type="GO" id="GO:0004493">
    <property type="term" value="F:methylmalonyl-CoA epimerase activity"/>
    <property type="evidence" value="ECO:0007669"/>
    <property type="project" value="TreeGrafter"/>
</dbReference>
<dbReference type="InterPro" id="IPR004360">
    <property type="entry name" value="Glyas_Fos-R_dOase_dom"/>
</dbReference>
<dbReference type="OrthoDB" id="5243302at2"/>
<dbReference type="EMBL" id="CP018221">
    <property type="protein sequence ID" value="API59228.1"/>
    <property type="molecule type" value="Genomic_DNA"/>
</dbReference>
<dbReference type="PANTHER" id="PTHR43048">
    <property type="entry name" value="METHYLMALONYL-COA EPIMERASE"/>
    <property type="match status" value="1"/>
</dbReference>
<organism evidence="3 4">
    <name type="scientific">Tardibacter chloracetimidivorans</name>
    <dbReference type="NCBI Taxonomy" id="1921510"/>
    <lineage>
        <taxon>Bacteria</taxon>
        <taxon>Pseudomonadati</taxon>
        <taxon>Pseudomonadota</taxon>
        <taxon>Alphaproteobacteria</taxon>
        <taxon>Sphingomonadales</taxon>
        <taxon>Sphingomonadaceae</taxon>
        <taxon>Tardibacter</taxon>
    </lineage>
</organism>
<gene>
    <name evidence="3" type="ORF">BSL82_07825</name>
</gene>
<dbReference type="Proteomes" id="UP000182063">
    <property type="component" value="Chromosome"/>
</dbReference>
<protein>
    <recommendedName>
        <fullName evidence="2">VOC domain-containing protein</fullName>
    </recommendedName>
</protein>
<dbReference type="AlphaFoldDB" id="A0A1L3ZUC5"/>
<keyword evidence="1" id="KW-0479">Metal-binding</keyword>
<dbReference type="SUPFAM" id="SSF54593">
    <property type="entry name" value="Glyoxalase/Bleomycin resistance protein/Dihydroxybiphenyl dioxygenase"/>
    <property type="match status" value="1"/>
</dbReference>
<accession>A0A1L3ZUC5</accession>
<dbReference type="PANTHER" id="PTHR43048:SF3">
    <property type="entry name" value="METHYLMALONYL-COA EPIMERASE, MITOCHONDRIAL"/>
    <property type="match status" value="1"/>
</dbReference>
<dbReference type="KEGG" id="sphj:BSL82_07825"/>
<keyword evidence="4" id="KW-1185">Reference proteome</keyword>
<name>A0A1L3ZUC5_9SPHN</name>
<dbReference type="GO" id="GO:0046491">
    <property type="term" value="P:L-methylmalonyl-CoA metabolic process"/>
    <property type="evidence" value="ECO:0007669"/>
    <property type="project" value="TreeGrafter"/>
</dbReference>
<sequence length="135" mass="14333">MAVIGIDHVNIRTSDVAATLGFFRDVLEMTVTPPPGRSSISDSGWVLDGNGHAAIHVGSTSLAFPGDDKQAAVASRGSGAVHHVALNCGDYAATRDRFARLGLSFTENHIRAAGLRQIFVHEPNGVLIELNFREA</sequence>
<evidence type="ECO:0000259" key="2">
    <source>
        <dbReference type="PROSITE" id="PS51819"/>
    </source>
</evidence>
<dbReference type="Pfam" id="PF00903">
    <property type="entry name" value="Glyoxalase"/>
    <property type="match status" value="1"/>
</dbReference>